<evidence type="ECO:0000256" key="1">
    <source>
        <dbReference type="ARBA" id="ARBA00006865"/>
    </source>
</evidence>
<keyword evidence="3" id="KW-0378">Hydrolase</keyword>
<accession>A0A1H1ZQM9</accession>
<protein>
    <submittedName>
        <fullName evidence="3">Glycosyl hydrolases family 16</fullName>
    </submittedName>
</protein>
<dbReference type="SUPFAM" id="SSF49899">
    <property type="entry name" value="Concanavalin A-like lectins/glucanases"/>
    <property type="match status" value="1"/>
</dbReference>
<dbReference type="InterPro" id="IPR013320">
    <property type="entry name" value="ConA-like_dom_sf"/>
</dbReference>
<dbReference type="GO" id="GO:0004553">
    <property type="term" value="F:hydrolase activity, hydrolyzing O-glycosyl compounds"/>
    <property type="evidence" value="ECO:0007669"/>
    <property type="project" value="InterPro"/>
</dbReference>
<dbReference type="GO" id="GO:0005975">
    <property type="term" value="P:carbohydrate metabolic process"/>
    <property type="evidence" value="ECO:0007669"/>
    <property type="project" value="InterPro"/>
</dbReference>
<dbReference type="EMBL" id="LT629740">
    <property type="protein sequence ID" value="SDT35950.1"/>
    <property type="molecule type" value="Genomic_DNA"/>
</dbReference>
<dbReference type="Pfam" id="PF00722">
    <property type="entry name" value="Glyco_hydro_16"/>
    <property type="match status" value="1"/>
</dbReference>
<dbReference type="CDD" id="cd08023">
    <property type="entry name" value="GH16_laminarinase_like"/>
    <property type="match status" value="1"/>
</dbReference>
<dbReference type="PROSITE" id="PS51762">
    <property type="entry name" value="GH16_2"/>
    <property type="match status" value="1"/>
</dbReference>
<dbReference type="STRING" id="652787.SAMN05216490_3208"/>
<dbReference type="AlphaFoldDB" id="A0A1H1ZQM9"/>
<sequence>MNKLKLVFTIILLVTAVFGQAGNSGLKRGNSTRTLITEKDTLIDPQSNGYKLVWADEFNKNGPVDTSVWRFEKGFVRNKEYQWYQSENVRCENGYLIIEAKKTHFPNPTYNKADTNWKRQREFVDFTSGSINTAGKKSWKYGRFVMRARINTAMGLWPAFWTLGNQGQWPANGEIDIMEFYRHYLLANIAVEAEPHKALWYSNRKDISTFKDKNWSKKFHVWRMDWDKDGIALYVDDILMNQVYMKDLYNRDKSETYPFQQPQYILLDLAIGGMQGGDPAKTSFPARFEVDYVRVYQKSE</sequence>
<dbReference type="OrthoDB" id="9809583at2"/>
<reference evidence="3 4" key="1">
    <citation type="submission" date="2016-10" db="EMBL/GenBank/DDBJ databases">
        <authorList>
            <person name="de Groot N.N."/>
        </authorList>
    </citation>
    <scope>NUCLEOTIDE SEQUENCE [LARGE SCALE GENOMIC DNA]</scope>
    <source>
        <strain evidence="3 4">MP1X4</strain>
    </source>
</reference>
<dbReference type="Gene3D" id="2.60.120.200">
    <property type="match status" value="1"/>
</dbReference>
<evidence type="ECO:0000259" key="2">
    <source>
        <dbReference type="PROSITE" id="PS51762"/>
    </source>
</evidence>
<organism evidence="3 4">
    <name type="scientific">Mucilaginibacter mallensis</name>
    <dbReference type="NCBI Taxonomy" id="652787"/>
    <lineage>
        <taxon>Bacteria</taxon>
        <taxon>Pseudomonadati</taxon>
        <taxon>Bacteroidota</taxon>
        <taxon>Sphingobacteriia</taxon>
        <taxon>Sphingobacteriales</taxon>
        <taxon>Sphingobacteriaceae</taxon>
        <taxon>Mucilaginibacter</taxon>
    </lineage>
</organism>
<name>A0A1H1ZQM9_MUCMA</name>
<dbReference type="RefSeq" id="WP_091374968.1">
    <property type="nucleotide sequence ID" value="NZ_LT629740.1"/>
</dbReference>
<dbReference type="InterPro" id="IPR000757">
    <property type="entry name" value="Beta-glucanase-like"/>
</dbReference>
<dbReference type="Proteomes" id="UP000199679">
    <property type="component" value="Chromosome I"/>
</dbReference>
<feature type="domain" description="GH16" evidence="2">
    <location>
        <begin position="37"/>
        <end position="300"/>
    </location>
</feature>
<keyword evidence="4" id="KW-1185">Reference proteome</keyword>
<dbReference type="PANTHER" id="PTHR10963:SF55">
    <property type="entry name" value="GLYCOSIDE HYDROLASE FAMILY 16 PROTEIN"/>
    <property type="match status" value="1"/>
</dbReference>
<evidence type="ECO:0000313" key="3">
    <source>
        <dbReference type="EMBL" id="SDT35950.1"/>
    </source>
</evidence>
<dbReference type="InterPro" id="IPR050546">
    <property type="entry name" value="Glycosyl_Hydrlase_16"/>
</dbReference>
<proteinExistence type="inferred from homology"/>
<dbReference type="PANTHER" id="PTHR10963">
    <property type="entry name" value="GLYCOSYL HYDROLASE-RELATED"/>
    <property type="match status" value="1"/>
</dbReference>
<evidence type="ECO:0000313" key="4">
    <source>
        <dbReference type="Proteomes" id="UP000199679"/>
    </source>
</evidence>
<gene>
    <name evidence="3" type="ORF">SAMN05216490_3208</name>
</gene>
<comment type="similarity">
    <text evidence="1">Belongs to the glycosyl hydrolase 16 family.</text>
</comment>